<proteinExistence type="predicted"/>
<evidence type="ECO:0000256" key="1">
    <source>
        <dbReference type="ARBA" id="ARBA00012513"/>
    </source>
</evidence>
<feature type="domain" description="Protein kinase" evidence="9">
    <location>
        <begin position="283"/>
        <end position="570"/>
    </location>
</feature>
<evidence type="ECO:0000256" key="8">
    <source>
        <dbReference type="ARBA" id="ARBA00048679"/>
    </source>
</evidence>
<dbReference type="GO" id="GO:0051726">
    <property type="term" value="P:regulation of cell cycle"/>
    <property type="evidence" value="ECO:0007669"/>
    <property type="project" value="TreeGrafter"/>
</dbReference>
<evidence type="ECO:0000256" key="6">
    <source>
        <dbReference type="ARBA" id="ARBA00022840"/>
    </source>
</evidence>
<keyword evidence="4" id="KW-0547">Nucleotide-binding</keyword>
<evidence type="ECO:0000259" key="9">
    <source>
        <dbReference type="PROSITE" id="PS50011"/>
    </source>
</evidence>
<dbReference type="SUPFAM" id="SSF56112">
    <property type="entry name" value="Protein kinase-like (PK-like)"/>
    <property type="match status" value="2"/>
</dbReference>
<dbReference type="Gene3D" id="1.10.510.10">
    <property type="entry name" value="Transferase(Phosphotransferase) domain 1"/>
    <property type="match status" value="2"/>
</dbReference>
<gene>
    <name evidence="10" type="ORF">HDID_LOCUS8927</name>
</gene>
<evidence type="ECO:0000313" key="11">
    <source>
        <dbReference type="Proteomes" id="UP000274504"/>
    </source>
</evidence>
<keyword evidence="2" id="KW-0723">Serine/threonine-protein kinase</keyword>
<dbReference type="PANTHER" id="PTHR24054:SF0">
    <property type="entry name" value="CASEIN KINASE II SUBUNIT ALPHA"/>
    <property type="match status" value="1"/>
</dbReference>
<dbReference type="InterPro" id="IPR000719">
    <property type="entry name" value="Prot_kinase_dom"/>
</dbReference>
<keyword evidence="3" id="KW-0808">Transferase</keyword>
<protein>
    <recommendedName>
        <fullName evidence="1">non-specific serine/threonine protein kinase</fullName>
        <ecNumber evidence="1">2.7.11.1</ecNumber>
    </recommendedName>
</protein>
<dbReference type="SMART" id="SM00220">
    <property type="entry name" value="S_TKc"/>
    <property type="match status" value="2"/>
</dbReference>
<feature type="domain" description="Protein kinase" evidence="9">
    <location>
        <begin position="1"/>
        <end position="261"/>
    </location>
</feature>
<evidence type="ECO:0000313" key="12">
    <source>
        <dbReference type="WBParaSite" id="HDID_0000892901-mRNA-1"/>
    </source>
</evidence>
<reference evidence="10 11" key="2">
    <citation type="submission" date="2018-11" db="EMBL/GenBank/DDBJ databases">
        <authorList>
            <consortium name="Pathogen Informatics"/>
        </authorList>
    </citation>
    <scope>NUCLEOTIDE SEQUENCE [LARGE SCALE GENOMIC DNA]</scope>
</reference>
<dbReference type="PROSITE" id="PS00108">
    <property type="entry name" value="PROTEIN_KINASE_ST"/>
    <property type="match status" value="1"/>
</dbReference>
<keyword evidence="6" id="KW-0067">ATP-binding</keyword>
<evidence type="ECO:0000256" key="2">
    <source>
        <dbReference type="ARBA" id="ARBA00022527"/>
    </source>
</evidence>
<keyword evidence="5" id="KW-0418">Kinase</keyword>
<comment type="catalytic activity">
    <reaction evidence="8">
        <text>L-seryl-[protein] + ATP = O-phospho-L-seryl-[protein] + ADP + H(+)</text>
        <dbReference type="Rhea" id="RHEA:17989"/>
        <dbReference type="Rhea" id="RHEA-COMP:9863"/>
        <dbReference type="Rhea" id="RHEA-COMP:11604"/>
        <dbReference type="ChEBI" id="CHEBI:15378"/>
        <dbReference type="ChEBI" id="CHEBI:29999"/>
        <dbReference type="ChEBI" id="CHEBI:30616"/>
        <dbReference type="ChEBI" id="CHEBI:83421"/>
        <dbReference type="ChEBI" id="CHEBI:456216"/>
        <dbReference type="EC" id="2.7.11.1"/>
    </reaction>
</comment>
<organism evidence="12">
    <name type="scientific">Hymenolepis diminuta</name>
    <name type="common">Rat tapeworm</name>
    <dbReference type="NCBI Taxonomy" id="6216"/>
    <lineage>
        <taxon>Eukaryota</taxon>
        <taxon>Metazoa</taxon>
        <taxon>Spiralia</taxon>
        <taxon>Lophotrochozoa</taxon>
        <taxon>Platyhelminthes</taxon>
        <taxon>Cestoda</taxon>
        <taxon>Eucestoda</taxon>
        <taxon>Cyclophyllidea</taxon>
        <taxon>Hymenolepididae</taxon>
        <taxon>Hymenolepis</taxon>
    </lineage>
</organism>
<dbReference type="PROSITE" id="PS50011">
    <property type="entry name" value="PROTEIN_KINASE_DOM"/>
    <property type="match status" value="2"/>
</dbReference>
<dbReference type="GO" id="GO:0004674">
    <property type="term" value="F:protein serine/threonine kinase activity"/>
    <property type="evidence" value="ECO:0007669"/>
    <property type="project" value="UniProtKB-KW"/>
</dbReference>
<comment type="catalytic activity">
    <reaction evidence="7">
        <text>L-threonyl-[protein] + ATP = O-phospho-L-threonyl-[protein] + ADP + H(+)</text>
        <dbReference type="Rhea" id="RHEA:46608"/>
        <dbReference type="Rhea" id="RHEA-COMP:11060"/>
        <dbReference type="Rhea" id="RHEA-COMP:11605"/>
        <dbReference type="ChEBI" id="CHEBI:15378"/>
        <dbReference type="ChEBI" id="CHEBI:30013"/>
        <dbReference type="ChEBI" id="CHEBI:30616"/>
        <dbReference type="ChEBI" id="CHEBI:61977"/>
        <dbReference type="ChEBI" id="CHEBI:456216"/>
        <dbReference type="EC" id="2.7.11.1"/>
    </reaction>
</comment>
<dbReference type="AlphaFoldDB" id="A0A0R3STZ8"/>
<sequence length="581" mass="68470">MANECKEILKKERKILHYLTQCPFITRLRCTIYNHKKYQGWLAYDFFLEPEWDSIIPSLSIDDIKSYVYQLLSGVEFCHKQGIVHRNISWDSLFLGTRRKQLLIGGWQHALFHADVHPLESEVKMPYFKSPERLLNETSRNCLLQFDFPVDMWSVGCVLGCLIFRKKYMFDGVDWRMIVLNIEAILGSKAMLDFAAKYDIEYNFIIPCGFERATGMDLKELITERNRKVATNEAIDLLKNLIVIDPAHRFTANEALYHDFFKSLKESSTYAQLQRRSSTVHKYKIGKQAGFGLFSRVYKILEINKTEKGKVYREFAAKHVLDGYTGFAEKEVKALEHLRGCPNIIQLHGVLEKVQFKYDYIFMEYFEGETLDVFHFPTLEELRFYFYQLLVALKACHSHGIMHRDVKPANVLINYRTKQLRLIDFGLAEFYTEGVRYDCTLGALRYKAPELYLGHEYYNYAVDMWAFGVIFASCIFKRNIFDQPKPVIYQIMRILGTSRLLDYIVKLGDAYKFYWQFSSTNYPIISWNSFVNDKNRDFATEDALDFIDKSLVYDYERRLKVEQAMEHPFFYPYSTSIKPNI</sequence>
<name>A0A0R3STZ8_HYMDI</name>
<dbReference type="GO" id="GO:0005829">
    <property type="term" value="C:cytosol"/>
    <property type="evidence" value="ECO:0007669"/>
    <property type="project" value="TreeGrafter"/>
</dbReference>
<evidence type="ECO:0000256" key="3">
    <source>
        <dbReference type="ARBA" id="ARBA00022679"/>
    </source>
</evidence>
<dbReference type="Pfam" id="PF00069">
    <property type="entry name" value="Pkinase"/>
    <property type="match status" value="2"/>
</dbReference>
<dbReference type="PANTHER" id="PTHR24054">
    <property type="entry name" value="CASEIN KINASE II SUBUNIT ALPHA"/>
    <property type="match status" value="1"/>
</dbReference>
<dbReference type="Proteomes" id="UP000274504">
    <property type="component" value="Unassembled WGS sequence"/>
</dbReference>
<dbReference type="GO" id="GO:0005524">
    <property type="term" value="F:ATP binding"/>
    <property type="evidence" value="ECO:0007669"/>
    <property type="project" value="UniProtKB-KW"/>
</dbReference>
<dbReference type="GO" id="GO:0005634">
    <property type="term" value="C:nucleus"/>
    <property type="evidence" value="ECO:0007669"/>
    <property type="project" value="TreeGrafter"/>
</dbReference>
<evidence type="ECO:0000256" key="7">
    <source>
        <dbReference type="ARBA" id="ARBA00047899"/>
    </source>
</evidence>
<evidence type="ECO:0000313" key="10">
    <source>
        <dbReference type="EMBL" id="VDL61245.1"/>
    </source>
</evidence>
<dbReference type="STRING" id="6216.A0A0R3STZ8"/>
<dbReference type="GO" id="GO:0005956">
    <property type="term" value="C:protein kinase CK2 complex"/>
    <property type="evidence" value="ECO:0007669"/>
    <property type="project" value="TreeGrafter"/>
</dbReference>
<dbReference type="Gene3D" id="3.30.200.20">
    <property type="entry name" value="Phosphorylase Kinase, domain 1"/>
    <property type="match status" value="2"/>
</dbReference>
<dbReference type="WBParaSite" id="HDID_0000892901-mRNA-1">
    <property type="protein sequence ID" value="HDID_0000892901-mRNA-1"/>
    <property type="gene ID" value="HDID_0000892901"/>
</dbReference>
<dbReference type="InterPro" id="IPR008271">
    <property type="entry name" value="Ser/Thr_kinase_AS"/>
</dbReference>
<dbReference type="InterPro" id="IPR045216">
    <property type="entry name" value="CK2_alpha"/>
</dbReference>
<accession>A0A0R3STZ8</accession>
<dbReference type="InterPro" id="IPR011009">
    <property type="entry name" value="Kinase-like_dom_sf"/>
</dbReference>
<evidence type="ECO:0000256" key="4">
    <source>
        <dbReference type="ARBA" id="ARBA00022741"/>
    </source>
</evidence>
<evidence type="ECO:0000256" key="5">
    <source>
        <dbReference type="ARBA" id="ARBA00022777"/>
    </source>
</evidence>
<reference evidence="12" key="1">
    <citation type="submission" date="2017-02" db="UniProtKB">
        <authorList>
            <consortium name="WormBaseParasite"/>
        </authorList>
    </citation>
    <scope>IDENTIFICATION</scope>
</reference>
<dbReference type="EMBL" id="UYSG01011170">
    <property type="protein sequence ID" value="VDL61245.1"/>
    <property type="molecule type" value="Genomic_DNA"/>
</dbReference>
<dbReference type="OrthoDB" id="6304560at2759"/>
<dbReference type="EC" id="2.7.11.1" evidence="1"/>
<dbReference type="FunFam" id="1.10.510.10:FF:000624">
    <property type="entry name" value="Mitogen-activated protein kinase"/>
    <property type="match status" value="1"/>
</dbReference>